<evidence type="ECO:0000256" key="5">
    <source>
        <dbReference type="SAM" id="MobiDB-lite"/>
    </source>
</evidence>
<keyword evidence="2" id="KW-0964">Secreted</keyword>
<dbReference type="InterPro" id="IPR001073">
    <property type="entry name" value="C1q_dom"/>
</dbReference>
<dbReference type="SUPFAM" id="SSF49842">
    <property type="entry name" value="TNF-like"/>
    <property type="match status" value="1"/>
</dbReference>
<feature type="coiled-coil region" evidence="4">
    <location>
        <begin position="171"/>
        <end position="267"/>
    </location>
</feature>
<feature type="compositionally biased region" description="Basic and acidic residues" evidence="5">
    <location>
        <begin position="32"/>
        <end position="51"/>
    </location>
</feature>
<dbReference type="SMART" id="SM00110">
    <property type="entry name" value="C1Q"/>
    <property type="match status" value="1"/>
</dbReference>
<organism evidence="8 9">
    <name type="scientific">Knipowitschia caucasica</name>
    <name type="common">Caucasian dwarf goby</name>
    <name type="synonym">Pomatoschistus caucasicus</name>
    <dbReference type="NCBI Taxonomy" id="637954"/>
    <lineage>
        <taxon>Eukaryota</taxon>
        <taxon>Metazoa</taxon>
        <taxon>Chordata</taxon>
        <taxon>Craniata</taxon>
        <taxon>Vertebrata</taxon>
        <taxon>Euteleostomi</taxon>
        <taxon>Actinopterygii</taxon>
        <taxon>Neopterygii</taxon>
        <taxon>Teleostei</taxon>
        <taxon>Neoteleostei</taxon>
        <taxon>Acanthomorphata</taxon>
        <taxon>Gobiaria</taxon>
        <taxon>Gobiiformes</taxon>
        <taxon>Gobioidei</taxon>
        <taxon>Gobiidae</taxon>
        <taxon>Gobiinae</taxon>
        <taxon>Knipowitschia</taxon>
    </lineage>
</organism>
<dbReference type="InterPro" id="IPR008983">
    <property type="entry name" value="Tumour_necrosis_fac-like_dom"/>
</dbReference>
<keyword evidence="4" id="KW-0175">Coiled coil</keyword>
<proteinExistence type="predicted"/>
<dbReference type="Gene3D" id="1.20.5.1230">
    <property type="entry name" value="Apolipoprotein A-I"/>
    <property type="match status" value="1"/>
</dbReference>
<keyword evidence="9" id="KW-1185">Reference proteome</keyword>
<dbReference type="Gene3D" id="2.60.120.40">
    <property type="match status" value="1"/>
</dbReference>
<feature type="compositionally biased region" description="Low complexity" evidence="5">
    <location>
        <begin position="14"/>
        <end position="23"/>
    </location>
</feature>
<feature type="compositionally biased region" description="Basic and acidic residues" evidence="5">
    <location>
        <begin position="106"/>
        <end position="122"/>
    </location>
</feature>
<gene>
    <name evidence="8" type="ORF">KC01_LOCUS6986</name>
</gene>
<accession>A0AAV2JJQ2</accession>
<feature type="coiled-coil region" evidence="4">
    <location>
        <begin position="706"/>
        <end position="740"/>
    </location>
</feature>
<keyword evidence="6" id="KW-0732">Signal</keyword>
<dbReference type="EMBL" id="OZ035834">
    <property type="protein sequence ID" value="CAL1575404.1"/>
    <property type="molecule type" value="Genomic_DNA"/>
</dbReference>
<dbReference type="PROSITE" id="PS50871">
    <property type="entry name" value="C1Q"/>
    <property type="match status" value="1"/>
</dbReference>
<name>A0AAV2JJQ2_KNICA</name>
<evidence type="ECO:0000256" key="4">
    <source>
        <dbReference type="SAM" id="Coils"/>
    </source>
</evidence>
<feature type="chain" id="PRO_5043393702" description="C1q domain-containing protein" evidence="6">
    <location>
        <begin position="16"/>
        <end position="979"/>
    </location>
</feature>
<feature type="region of interest" description="Disordered" evidence="5">
    <location>
        <begin position="14"/>
        <end position="122"/>
    </location>
</feature>
<dbReference type="InterPro" id="IPR050392">
    <property type="entry name" value="Collagen/C1q_domain"/>
</dbReference>
<dbReference type="AlphaFoldDB" id="A0AAV2JJQ2"/>
<dbReference type="Proteomes" id="UP001497482">
    <property type="component" value="Chromosome 12"/>
</dbReference>
<feature type="domain" description="C1q" evidence="7">
    <location>
        <begin position="846"/>
        <end position="979"/>
    </location>
</feature>
<evidence type="ECO:0000259" key="7">
    <source>
        <dbReference type="PROSITE" id="PS50871"/>
    </source>
</evidence>
<feature type="coiled-coil region" evidence="4">
    <location>
        <begin position="514"/>
        <end position="577"/>
    </location>
</feature>
<dbReference type="GO" id="GO:0005581">
    <property type="term" value="C:collagen trimer"/>
    <property type="evidence" value="ECO:0007669"/>
    <property type="project" value="UniProtKB-KW"/>
</dbReference>
<evidence type="ECO:0000313" key="8">
    <source>
        <dbReference type="EMBL" id="CAL1575404.1"/>
    </source>
</evidence>
<protein>
    <recommendedName>
        <fullName evidence="7">C1q domain-containing protein</fullName>
    </recommendedName>
</protein>
<dbReference type="PANTHER" id="PTHR15427">
    <property type="entry name" value="EMILIN ELASTIN MICROFIBRIL INTERFACE-LOCATED PROTEIN ELASTIN MICROFIBRIL INTERFACER"/>
    <property type="match status" value="1"/>
</dbReference>
<evidence type="ECO:0000256" key="2">
    <source>
        <dbReference type="ARBA" id="ARBA00022525"/>
    </source>
</evidence>
<dbReference type="Pfam" id="PF00386">
    <property type="entry name" value="C1q"/>
    <property type="match status" value="1"/>
</dbReference>
<dbReference type="PANTHER" id="PTHR15427:SF33">
    <property type="entry name" value="COLLAGEN IV NC1 DOMAIN-CONTAINING PROTEIN"/>
    <property type="match status" value="1"/>
</dbReference>
<sequence>MKTVVLLLCLPLVLSSPDSPDSPGTSGALSQKHQDYTRTQQEKLHHKDLDHYTGNVVVDVGPRPENPSTGEDGTTQKFRGLHTEDQGILDLDSKTGQGLEPGFELDESKDQTGTEDLGQDREASRFSDQTFDLDMGLAPPSSWTGLWDELRSLRRLVLVLKGRDSDRSQTIRTLETTLRDLTQETQQSQTRSRTVDQDLRETRKNVQELQHQNQDLKFEFLELKSRLNQTQSLPEDLQRSQESMSELLFLQTRLRAAEGAVEELKRKGSVFASKLCAAESQLQRLSLECNTSSSSEAERLDLLSLQKQGTVFELKGALNSTQTLVQELGHRVTDLRAEMVSMTTSGTGAVEELRSHMEQLQKHLQKNSSAEVSEVKEKLQQELDLRLSGTVSELNSTQTLVQELGHRVTDLRAEMVSMMTSGTGAVEELRSHMEQLQKQSSAEVSEVKEKLEQELDLKLSGAVEELRSHMEQLQKHLEHLQRNSSDDVSEVKKKLRQELDLSLSGTVSELKGALNSTQNLVQELGHRVTDLRAEMVSMTTSGTAEVSEVKQELDLKLSAAAERIHSVSEKLRDVQAQTEDDTAALKLELSSLLSRVSVFSGQMQKNVEQLQTDCRVLSVRLDSLESHLGQLHTQNKAQSDQAQSVEKHLEQLQRENKAAAQQLQSVSENILQTQTQTLELQTSFRAGDEELRTKTEAQLWDVLSRLDTAEKLSAAVSSKLEETEDALSHIKDRADDVDQSLRLIQDQLHSLSTDVRQRWNSTEDALQLLSLSAKGLGLRLDHGLGLVQDLVRETSVLELRMNQTRARVQDGLTDVTERLEQLHTHSTVLYQRLNSTEDRLSELSSTGVQKVAFSVGLTDSGAVGPFDSETVLKFSKVLINEGSAYDPSTGLVQAPVPGVYFFSFCVSDFLKGYMGVSLCHNDRPITFSLSLNAHGGYSSVCNSALLWLKAGDTVSLRLPASYRLYDDQRDFSLFTGFML</sequence>
<comment type="subcellular location">
    <subcellularLocation>
        <location evidence="1">Secreted</location>
        <location evidence="1">Extracellular space</location>
        <location evidence="1">Extracellular matrix</location>
    </subcellularLocation>
</comment>
<feature type="coiled-coil region" evidence="4">
    <location>
        <begin position="426"/>
        <end position="483"/>
    </location>
</feature>
<dbReference type="PRINTS" id="PR00007">
    <property type="entry name" value="COMPLEMNTC1Q"/>
</dbReference>
<feature type="compositionally biased region" description="Polar residues" evidence="5">
    <location>
        <begin position="66"/>
        <end position="77"/>
    </location>
</feature>
<evidence type="ECO:0000313" key="9">
    <source>
        <dbReference type="Proteomes" id="UP001497482"/>
    </source>
</evidence>
<feature type="coiled-coil region" evidence="4">
    <location>
        <begin position="607"/>
        <end position="669"/>
    </location>
</feature>
<feature type="signal peptide" evidence="6">
    <location>
        <begin position="1"/>
        <end position="15"/>
    </location>
</feature>
<evidence type="ECO:0000256" key="1">
    <source>
        <dbReference type="ARBA" id="ARBA00004498"/>
    </source>
</evidence>
<evidence type="ECO:0000256" key="3">
    <source>
        <dbReference type="ARBA" id="ARBA00022530"/>
    </source>
</evidence>
<evidence type="ECO:0000256" key="6">
    <source>
        <dbReference type="SAM" id="SignalP"/>
    </source>
</evidence>
<keyword evidence="3" id="KW-0272">Extracellular matrix</keyword>
<reference evidence="8 9" key="1">
    <citation type="submission" date="2024-04" db="EMBL/GenBank/DDBJ databases">
        <authorList>
            <person name="Waldvogel A.-M."/>
            <person name="Schoenle A."/>
        </authorList>
    </citation>
    <scope>NUCLEOTIDE SEQUENCE [LARGE SCALE GENOMIC DNA]</scope>
</reference>